<dbReference type="EMBL" id="JACOFW010000009">
    <property type="protein sequence ID" value="MBC3807616.1"/>
    <property type="molecule type" value="Genomic_DNA"/>
</dbReference>
<protein>
    <submittedName>
        <fullName evidence="2">Uncharacterized protein</fullName>
    </submittedName>
</protein>
<keyword evidence="1" id="KW-0732">Signal</keyword>
<accession>A0ABR6X5G2</accession>
<name>A0ABR6X5G2_9BURK</name>
<reference evidence="2 3" key="1">
    <citation type="submission" date="2020-08" db="EMBL/GenBank/DDBJ databases">
        <title>Novel species isolated from subtropical streams in China.</title>
        <authorList>
            <person name="Lu H."/>
        </authorList>
    </citation>
    <scope>NUCLEOTIDE SEQUENCE [LARGE SCALE GENOMIC DNA]</scope>
    <source>
        <strain evidence="2 3">KACC 16656</strain>
    </source>
</reference>
<feature type="signal peptide" evidence="1">
    <location>
        <begin position="1"/>
        <end position="20"/>
    </location>
</feature>
<evidence type="ECO:0000256" key="1">
    <source>
        <dbReference type="SAM" id="SignalP"/>
    </source>
</evidence>
<organism evidence="2 3">
    <name type="scientific">Undibacterium seohonense</name>
    <dbReference type="NCBI Taxonomy" id="1344950"/>
    <lineage>
        <taxon>Bacteria</taxon>
        <taxon>Pseudomonadati</taxon>
        <taxon>Pseudomonadota</taxon>
        <taxon>Betaproteobacteria</taxon>
        <taxon>Burkholderiales</taxon>
        <taxon>Oxalobacteraceae</taxon>
        <taxon>Undibacterium</taxon>
    </lineage>
</organism>
<dbReference type="RefSeq" id="WP_186922705.1">
    <property type="nucleotide sequence ID" value="NZ_JACOFW010000009.1"/>
</dbReference>
<evidence type="ECO:0000313" key="2">
    <source>
        <dbReference type="EMBL" id="MBC3807616.1"/>
    </source>
</evidence>
<feature type="chain" id="PRO_5046186353" evidence="1">
    <location>
        <begin position="21"/>
        <end position="265"/>
    </location>
</feature>
<dbReference type="Proteomes" id="UP000648257">
    <property type="component" value="Unassembled WGS sequence"/>
</dbReference>
<keyword evidence="3" id="KW-1185">Reference proteome</keyword>
<evidence type="ECO:0000313" key="3">
    <source>
        <dbReference type="Proteomes" id="UP000648257"/>
    </source>
</evidence>
<gene>
    <name evidence="2" type="ORF">H8K52_09705</name>
</gene>
<proteinExistence type="predicted"/>
<comment type="caution">
    <text evidence="2">The sequence shown here is derived from an EMBL/GenBank/DDBJ whole genome shotgun (WGS) entry which is preliminary data.</text>
</comment>
<sequence>MKTLFIVLTCIFFSVETAQAQSSTKELKVATQKDPNESEVKKETLEMLMPAVVEVSGTKDPELKPYRTMIKGLDAFEKNSHLAPNAKFRFILKTQRRDTPIQGTTLRITGDTVSIPVEIAGDGTFTLTRNALAEEENADLMLNRKKASMRWRPYIRSSSVLPNQLRLGDLRLECEILWAIEYDETSFFVRNLFRLAGGACNSSRISNGMIIPNLLSATLVSGARRLKIADSTKDKFRDWLEPPLYDKSWDDDTIIELEFEDKTLN</sequence>